<organism evidence="1 2">
    <name type="scientific">Ktedonobacter racemifer DSM 44963</name>
    <dbReference type="NCBI Taxonomy" id="485913"/>
    <lineage>
        <taxon>Bacteria</taxon>
        <taxon>Bacillati</taxon>
        <taxon>Chloroflexota</taxon>
        <taxon>Ktedonobacteria</taxon>
        <taxon>Ktedonobacterales</taxon>
        <taxon>Ktedonobacteraceae</taxon>
        <taxon>Ktedonobacter</taxon>
    </lineage>
</organism>
<dbReference type="EMBL" id="ADVG01000002">
    <property type="protein sequence ID" value="EFH86090.1"/>
    <property type="molecule type" value="Genomic_DNA"/>
</dbReference>
<gene>
    <name evidence="1" type="ORF">Krac_7359</name>
</gene>
<evidence type="ECO:0000313" key="1">
    <source>
        <dbReference type="EMBL" id="EFH86090.1"/>
    </source>
</evidence>
<keyword evidence="2" id="KW-1185">Reference proteome</keyword>
<protein>
    <submittedName>
        <fullName evidence="1">Uncharacterized protein</fullName>
    </submittedName>
</protein>
<sequence length="70" mass="8106">MPQALPYHNPIFFCLNSLLHVSALVEASEMLRLYAFFAVCTQVWIKSNTITHRGRAMIHLKPEILYMLKS</sequence>
<reference evidence="1 2" key="1">
    <citation type="journal article" date="2011" name="Stand. Genomic Sci.">
        <title>Non-contiguous finished genome sequence and contextual data of the filamentous soil bacterium Ktedonobacter racemifer type strain (SOSP1-21).</title>
        <authorList>
            <person name="Chang Y.J."/>
            <person name="Land M."/>
            <person name="Hauser L."/>
            <person name="Chertkov O."/>
            <person name="Del Rio T.G."/>
            <person name="Nolan M."/>
            <person name="Copeland A."/>
            <person name="Tice H."/>
            <person name="Cheng J.F."/>
            <person name="Lucas S."/>
            <person name="Han C."/>
            <person name="Goodwin L."/>
            <person name="Pitluck S."/>
            <person name="Ivanova N."/>
            <person name="Ovchinikova G."/>
            <person name="Pati A."/>
            <person name="Chen A."/>
            <person name="Palaniappan K."/>
            <person name="Mavromatis K."/>
            <person name="Liolios K."/>
            <person name="Brettin T."/>
            <person name="Fiebig A."/>
            <person name="Rohde M."/>
            <person name="Abt B."/>
            <person name="Goker M."/>
            <person name="Detter J.C."/>
            <person name="Woyke T."/>
            <person name="Bristow J."/>
            <person name="Eisen J.A."/>
            <person name="Markowitz V."/>
            <person name="Hugenholtz P."/>
            <person name="Kyrpides N.C."/>
            <person name="Klenk H.P."/>
            <person name="Lapidus A."/>
        </authorList>
    </citation>
    <scope>NUCLEOTIDE SEQUENCE [LARGE SCALE GENOMIC DNA]</scope>
    <source>
        <strain evidence="2">DSM 44963</strain>
    </source>
</reference>
<dbReference type="InParanoid" id="D6TS17"/>
<name>D6TS17_KTERA</name>
<dbReference type="Proteomes" id="UP000004508">
    <property type="component" value="Unassembled WGS sequence"/>
</dbReference>
<comment type="caution">
    <text evidence="1">The sequence shown here is derived from an EMBL/GenBank/DDBJ whole genome shotgun (WGS) entry which is preliminary data.</text>
</comment>
<proteinExistence type="predicted"/>
<dbReference type="AlphaFoldDB" id="D6TS17"/>
<accession>D6TS17</accession>
<evidence type="ECO:0000313" key="2">
    <source>
        <dbReference type="Proteomes" id="UP000004508"/>
    </source>
</evidence>